<protein>
    <recommendedName>
        <fullName evidence="3">TIGR00153 family protein</fullName>
    </recommendedName>
</protein>
<evidence type="ECO:0000313" key="2">
    <source>
        <dbReference type="EMBL" id="SVB22011.1"/>
    </source>
</evidence>
<dbReference type="Gene3D" id="1.20.58.220">
    <property type="entry name" value="Phosphate transport system protein phou homolog 2, domain 2"/>
    <property type="match status" value="1"/>
</dbReference>
<dbReference type="Pfam" id="PF01865">
    <property type="entry name" value="PhoU_div"/>
    <property type="match status" value="1"/>
</dbReference>
<dbReference type="PANTHER" id="PTHR36536">
    <property type="entry name" value="UPF0111 PROTEIN HI_1603"/>
    <property type="match status" value="1"/>
</dbReference>
<dbReference type="NCBIfam" id="TIGR00153">
    <property type="entry name" value="TIGR00153 family protein"/>
    <property type="match status" value="1"/>
</dbReference>
<dbReference type="InterPro" id="IPR038078">
    <property type="entry name" value="PhoU-like_sf"/>
</dbReference>
<organism evidence="2">
    <name type="scientific">marine metagenome</name>
    <dbReference type="NCBI Taxonomy" id="408172"/>
    <lineage>
        <taxon>unclassified sequences</taxon>
        <taxon>metagenomes</taxon>
        <taxon>ecological metagenomes</taxon>
    </lineage>
</organism>
<dbReference type="AlphaFoldDB" id="A0A382C8G1"/>
<gene>
    <name evidence="2" type="ORF">METZ01_LOCUS174865</name>
</gene>
<dbReference type="InterPro" id="IPR018445">
    <property type="entry name" value="Put_Phosphate_transp_reg"/>
</dbReference>
<dbReference type="PANTHER" id="PTHR36536:SF3">
    <property type="entry name" value="UPF0111 PROTEIN HI_1603"/>
    <property type="match status" value="1"/>
</dbReference>
<dbReference type="InterPro" id="IPR002727">
    <property type="entry name" value="DUF47"/>
</dbReference>
<accession>A0A382C8G1</accession>
<dbReference type="SUPFAM" id="SSF109755">
    <property type="entry name" value="PhoU-like"/>
    <property type="match status" value="1"/>
</dbReference>
<evidence type="ECO:0008006" key="3">
    <source>
        <dbReference type="Google" id="ProtNLM"/>
    </source>
</evidence>
<proteinExistence type="inferred from homology"/>
<reference evidence="2" key="1">
    <citation type="submission" date="2018-05" db="EMBL/GenBank/DDBJ databases">
        <authorList>
            <person name="Lanie J.A."/>
            <person name="Ng W.-L."/>
            <person name="Kazmierczak K.M."/>
            <person name="Andrzejewski T.M."/>
            <person name="Davidsen T.M."/>
            <person name="Wayne K.J."/>
            <person name="Tettelin H."/>
            <person name="Glass J.I."/>
            <person name="Rusch D."/>
            <person name="Podicherti R."/>
            <person name="Tsui H.-C.T."/>
            <person name="Winkler M.E."/>
        </authorList>
    </citation>
    <scope>NUCLEOTIDE SEQUENCE</scope>
</reference>
<name>A0A382C8G1_9ZZZZ</name>
<sequence>MVRDCGVQSARICLWIVTSETEMGSYISKIFGRSPVGPIQDHMDTVFRCAQELLAFFECVVSGDWDQAQSSREIIVGLEHEADELKRQVRTQLPKSLLMPVPREDLLELMLVQDQIANKARDVSGLVLGRRMELPEPIQKEFLSFVSRNIDAAKKARSTIQELDELYEAGFRGTEAELVESLVGDMDSIEDDTDTMQVEIRAKLFVIEGDLQPVNVMFLYRVIELVGDIADMAERVGRRIQVLLSH</sequence>
<dbReference type="EMBL" id="UINC01033167">
    <property type="protein sequence ID" value="SVB22011.1"/>
    <property type="molecule type" value="Genomic_DNA"/>
</dbReference>
<evidence type="ECO:0000256" key="1">
    <source>
        <dbReference type="ARBA" id="ARBA00008591"/>
    </source>
</evidence>
<comment type="similarity">
    <text evidence="1">Belongs to the UPF0111 family.</text>
</comment>